<feature type="transmembrane region" description="Helical" evidence="1">
    <location>
        <begin position="94"/>
        <end position="118"/>
    </location>
</feature>
<evidence type="ECO:0000313" key="3">
    <source>
        <dbReference type="Proteomes" id="UP000190395"/>
    </source>
</evidence>
<evidence type="ECO:0000256" key="1">
    <source>
        <dbReference type="SAM" id="Phobius"/>
    </source>
</evidence>
<dbReference type="Gene3D" id="1.10.260.40">
    <property type="entry name" value="lambda repressor-like DNA-binding domains"/>
    <property type="match status" value="1"/>
</dbReference>
<protein>
    <submittedName>
        <fullName evidence="2">Helix-turn-helix domain-containing protein</fullName>
    </submittedName>
</protein>
<dbReference type="GO" id="GO:0003677">
    <property type="term" value="F:DNA binding"/>
    <property type="evidence" value="ECO:0007669"/>
    <property type="project" value="InterPro"/>
</dbReference>
<dbReference type="Pfam" id="PF13413">
    <property type="entry name" value="HTH_25"/>
    <property type="match status" value="1"/>
</dbReference>
<dbReference type="PANTHER" id="PTHR34475:SF1">
    <property type="entry name" value="CYTOSKELETON PROTEIN RODZ"/>
    <property type="match status" value="1"/>
</dbReference>
<keyword evidence="3" id="KW-1185">Reference proteome</keyword>
<gene>
    <name evidence="2" type="ORF">SAMN02745152_00959</name>
</gene>
<dbReference type="EMBL" id="FUXC01000004">
    <property type="protein sequence ID" value="SJZ69284.1"/>
    <property type="molecule type" value="Genomic_DNA"/>
</dbReference>
<reference evidence="2 3" key="1">
    <citation type="submission" date="2017-02" db="EMBL/GenBank/DDBJ databases">
        <authorList>
            <person name="Peterson S.W."/>
        </authorList>
    </citation>
    <scope>NUCLEOTIDE SEQUENCE [LARGE SCALE GENOMIC DNA]</scope>
    <source>
        <strain evidence="2 3">ATCC BAA-909</strain>
    </source>
</reference>
<dbReference type="InterPro" id="IPR050400">
    <property type="entry name" value="Bact_Cytoskel_RodZ"/>
</dbReference>
<proteinExistence type="predicted"/>
<dbReference type="GeneID" id="303367212"/>
<dbReference type="Proteomes" id="UP000190395">
    <property type="component" value="Unassembled WGS sequence"/>
</dbReference>
<keyword evidence="1" id="KW-0812">Transmembrane</keyword>
<dbReference type="PANTHER" id="PTHR34475">
    <property type="match status" value="1"/>
</dbReference>
<sequence length="362" mass="40245">MESYGTILKNKREEKGLELETISRETSITSTYLKALEEENAVVFPGEPYLVGFLKIYAEYLGLDSQKLLQLYHAKTLQESPIPDGLIVRRRPKVLITVIIIISVLVFATGVTFAVLFMKKKAEEHALLVALQNDFQSKKYELTEKPLATRIYKGDQLILGTRSGDVVVTVANTVGDLSLETPAGIQHIELSEELEVDVDGDSKPELIVYVSDVSTGTNDRGAEVRILLKNASNAAAGETKTSEIPSVEELPQNQKRTVILEDTRAYPFTIRADFRAGCLFRYRLDRKDAVEDYLANGDTVNMTASNGVRLWISNGNTVKLQVIAATKTYDIGVTKAGEVIVQDIRWIKDTDGKFKLVINELD</sequence>
<dbReference type="OrthoDB" id="9797543at2"/>
<keyword evidence="1" id="KW-0472">Membrane</keyword>
<organism evidence="2 3">
    <name type="scientific">Treponema berlinense</name>
    <dbReference type="NCBI Taxonomy" id="225004"/>
    <lineage>
        <taxon>Bacteria</taxon>
        <taxon>Pseudomonadati</taxon>
        <taxon>Spirochaetota</taxon>
        <taxon>Spirochaetia</taxon>
        <taxon>Spirochaetales</taxon>
        <taxon>Treponemataceae</taxon>
        <taxon>Treponema</taxon>
    </lineage>
</organism>
<name>A0A1T4MR62_9SPIR</name>
<evidence type="ECO:0000313" key="2">
    <source>
        <dbReference type="EMBL" id="SJZ69284.1"/>
    </source>
</evidence>
<dbReference type="InterPro" id="IPR010982">
    <property type="entry name" value="Lambda_DNA-bd_dom_sf"/>
</dbReference>
<keyword evidence="1" id="KW-1133">Transmembrane helix</keyword>
<accession>A0A1T4MR62</accession>
<dbReference type="STRING" id="225004.SAMN02745152_00959"/>
<dbReference type="RefSeq" id="WP_078930705.1">
    <property type="nucleotide sequence ID" value="NZ_FUXC01000004.1"/>
</dbReference>
<dbReference type="AlphaFoldDB" id="A0A1T4MR62"/>